<keyword evidence="1" id="KW-0175">Coiled coil</keyword>
<dbReference type="RefSeq" id="WP_191667645.1">
    <property type="nucleotide sequence ID" value="NZ_QORN01000006.1"/>
</dbReference>
<dbReference type="Proteomes" id="UP000704341">
    <property type="component" value="Unassembled WGS sequence"/>
</dbReference>
<organism evidence="3 4">
    <name type="scientific">Limosilactobacillus walteri</name>
    <dbReference type="NCBI Taxonomy" id="2268022"/>
    <lineage>
        <taxon>Bacteria</taxon>
        <taxon>Bacillati</taxon>
        <taxon>Bacillota</taxon>
        <taxon>Bacilli</taxon>
        <taxon>Lactobacillales</taxon>
        <taxon>Lactobacillaceae</taxon>
        <taxon>Limosilactobacillus</taxon>
    </lineage>
</organism>
<keyword evidence="2" id="KW-1133">Transmembrane helix</keyword>
<protein>
    <submittedName>
        <fullName evidence="3">Uncharacterized protein</fullName>
    </submittedName>
</protein>
<feature type="coiled-coil region" evidence="1">
    <location>
        <begin position="80"/>
        <end position="114"/>
    </location>
</feature>
<comment type="caution">
    <text evidence="3">The sequence shown here is derived from an EMBL/GenBank/DDBJ whole genome shotgun (WGS) entry which is preliminary data.</text>
</comment>
<proteinExistence type="predicted"/>
<feature type="transmembrane region" description="Helical" evidence="2">
    <location>
        <begin position="12"/>
        <end position="30"/>
    </location>
</feature>
<accession>A0ABR8P4M2</accession>
<gene>
    <name evidence="3" type="ORF">DTK66_02245</name>
</gene>
<keyword evidence="2" id="KW-0472">Membrane</keyword>
<evidence type="ECO:0000256" key="2">
    <source>
        <dbReference type="SAM" id="Phobius"/>
    </source>
</evidence>
<evidence type="ECO:0000313" key="3">
    <source>
        <dbReference type="EMBL" id="MBD5805940.1"/>
    </source>
</evidence>
<evidence type="ECO:0000256" key="1">
    <source>
        <dbReference type="SAM" id="Coils"/>
    </source>
</evidence>
<name>A0ABR8P4M2_9LACO</name>
<keyword evidence="2" id="KW-0812">Transmembrane</keyword>
<dbReference type="EMBL" id="QORN01000006">
    <property type="protein sequence ID" value="MBD5805940.1"/>
    <property type="molecule type" value="Genomic_DNA"/>
</dbReference>
<reference evidence="3 4" key="1">
    <citation type="submission" date="2018-07" db="EMBL/GenBank/DDBJ databases">
        <title>Phylogenomic Insights into understanding Host Adaptation of Lactobacillus reuteri by a novel species, Lactobacillus spp. M31.</title>
        <authorList>
            <person name="Sharma S."/>
            <person name="Patil P."/>
            <person name="Korpole S."/>
            <person name="Patil P.B."/>
        </authorList>
    </citation>
    <scope>NUCLEOTIDE SEQUENCE [LARGE SCALE GENOMIC DNA]</scope>
    <source>
        <strain evidence="3 4">M31</strain>
    </source>
</reference>
<sequence>MNPLISTISISFVSLIIAMLLVIYVTFVFVQDLPVTINIYIRSFELAFRKKEKEKAINETTIFLNDFFKATFNEILNMPNEELRQKLNVSEKEAKQFKDEIKLILDQNKELISRDKVKELSKRDKDFNFVNLVMTNTNLFSNDKAILLQEYNTLLDQNKISDQKYAQEISKINSLSNKQIKNRVIQLRKKYKTRKEILPFAQRMVNDKWKQLKAMTYLL</sequence>
<evidence type="ECO:0000313" key="4">
    <source>
        <dbReference type="Proteomes" id="UP000704341"/>
    </source>
</evidence>
<keyword evidence="4" id="KW-1185">Reference proteome</keyword>